<dbReference type="InterPro" id="IPR011547">
    <property type="entry name" value="SLC26A/SulP_dom"/>
</dbReference>
<evidence type="ECO:0000256" key="2">
    <source>
        <dbReference type="ARBA" id="ARBA00022692"/>
    </source>
</evidence>
<feature type="region of interest" description="Disordered" evidence="5">
    <location>
        <begin position="441"/>
        <end position="463"/>
    </location>
</feature>
<keyword evidence="4 6" id="KW-0472">Membrane</keyword>
<evidence type="ECO:0000256" key="6">
    <source>
        <dbReference type="SAM" id="Phobius"/>
    </source>
</evidence>
<evidence type="ECO:0000256" key="5">
    <source>
        <dbReference type="SAM" id="MobiDB-lite"/>
    </source>
</evidence>
<reference evidence="8" key="1">
    <citation type="submission" date="2024-07" db="EMBL/GenBank/DDBJ databases">
        <authorList>
            <person name="Li J."/>
            <person name="Wei H."/>
            <person name="Ma J."/>
        </authorList>
    </citation>
    <scope>NUCLEOTIDE SEQUENCE</scope>
    <source>
        <strain evidence="8">AMU7</strain>
    </source>
</reference>
<organism evidence="8">
    <name type="scientific">Paenarthrobacter sp. AMU7</name>
    <dbReference type="NCBI Taxonomy" id="3162492"/>
    <lineage>
        <taxon>Bacteria</taxon>
        <taxon>Bacillati</taxon>
        <taxon>Actinomycetota</taxon>
        <taxon>Actinomycetes</taxon>
        <taxon>Micrococcales</taxon>
        <taxon>Micrococcaceae</taxon>
        <taxon>Paenarthrobacter</taxon>
    </lineage>
</organism>
<feature type="transmembrane region" description="Helical" evidence="6">
    <location>
        <begin position="396"/>
        <end position="426"/>
    </location>
</feature>
<dbReference type="RefSeq" id="WP_369745513.1">
    <property type="nucleotide sequence ID" value="NZ_CP165735.1"/>
</dbReference>
<dbReference type="PROSITE" id="PS50801">
    <property type="entry name" value="STAS"/>
    <property type="match status" value="1"/>
</dbReference>
<evidence type="ECO:0000256" key="3">
    <source>
        <dbReference type="ARBA" id="ARBA00022989"/>
    </source>
</evidence>
<feature type="transmembrane region" description="Helical" evidence="6">
    <location>
        <begin position="145"/>
        <end position="164"/>
    </location>
</feature>
<dbReference type="InterPro" id="IPR002645">
    <property type="entry name" value="STAS_dom"/>
</dbReference>
<gene>
    <name evidence="8" type="ORF">ABQM86_21155</name>
</gene>
<feature type="transmembrane region" description="Helical" evidence="6">
    <location>
        <begin position="92"/>
        <end position="109"/>
    </location>
</feature>
<dbReference type="SUPFAM" id="SSF52091">
    <property type="entry name" value="SpoIIaa-like"/>
    <property type="match status" value="1"/>
</dbReference>
<dbReference type="AlphaFoldDB" id="A0AB39YMN9"/>
<feature type="transmembrane region" description="Helical" evidence="6">
    <location>
        <begin position="365"/>
        <end position="384"/>
    </location>
</feature>
<dbReference type="GO" id="GO:0055085">
    <property type="term" value="P:transmembrane transport"/>
    <property type="evidence" value="ECO:0007669"/>
    <property type="project" value="InterPro"/>
</dbReference>
<dbReference type="CDD" id="cd07042">
    <property type="entry name" value="STAS_SulP_like_sulfate_transporter"/>
    <property type="match status" value="1"/>
</dbReference>
<feature type="domain" description="STAS" evidence="7">
    <location>
        <begin position="466"/>
        <end position="563"/>
    </location>
</feature>
<evidence type="ECO:0000256" key="4">
    <source>
        <dbReference type="ARBA" id="ARBA00023136"/>
    </source>
</evidence>
<feature type="transmembrane region" description="Helical" evidence="6">
    <location>
        <begin position="263"/>
        <end position="285"/>
    </location>
</feature>
<feature type="transmembrane region" description="Helical" evidence="6">
    <location>
        <begin position="37"/>
        <end position="57"/>
    </location>
</feature>
<dbReference type="InterPro" id="IPR036513">
    <property type="entry name" value="STAS_dom_sf"/>
</dbReference>
<dbReference type="EMBL" id="CP165735">
    <property type="protein sequence ID" value="XDV71435.1"/>
    <property type="molecule type" value="Genomic_DNA"/>
</dbReference>
<keyword evidence="3 6" id="KW-1133">Transmembrane helix</keyword>
<feature type="transmembrane region" description="Helical" evidence="6">
    <location>
        <begin position="184"/>
        <end position="208"/>
    </location>
</feature>
<dbReference type="GO" id="GO:0016020">
    <property type="term" value="C:membrane"/>
    <property type="evidence" value="ECO:0007669"/>
    <property type="project" value="UniProtKB-SubCell"/>
</dbReference>
<proteinExistence type="predicted"/>
<evidence type="ECO:0000256" key="1">
    <source>
        <dbReference type="ARBA" id="ARBA00004141"/>
    </source>
</evidence>
<feature type="transmembrane region" description="Helical" evidence="6">
    <location>
        <begin position="115"/>
        <end position="133"/>
    </location>
</feature>
<feature type="transmembrane region" description="Helical" evidence="6">
    <location>
        <begin position="339"/>
        <end position="359"/>
    </location>
</feature>
<feature type="transmembrane region" description="Helical" evidence="6">
    <location>
        <begin position="220"/>
        <end position="243"/>
    </location>
</feature>
<dbReference type="Pfam" id="PF00916">
    <property type="entry name" value="Sulfate_transp"/>
    <property type="match status" value="1"/>
</dbReference>
<dbReference type="InterPro" id="IPR001902">
    <property type="entry name" value="SLC26A/SulP_fam"/>
</dbReference>
<comment type="subcellular location">
    <subcellularLocation>
        <location evidence="1">Membrane</location>
        <topology evidence="1">Multi-pass membrane protein</topology>
    </subcellularLocation>
</comment>
<sequence length="563" mass="58929">MEQSTVDTAGYPKNQAWQLKLGAGLVRLPTFRWRQEITAGITLTAIAVPLNIGYAQIAGLPPTAGLYSLIFPAIVFALLASTRQLVVSPDAAASSLVAASVIGFATLTSPHYVEVAAAQAIVGGVLFLLCWALKLGAIVSFLSEPMLAGFVGGLALNVLLSQVVKMLGLKGVEEPEFAGKLFEAITHIGTVNPAAVLLSLGCLLVLLAGGRISRAVPWPLVVLVLASAVVAVFGLQRAGISVLGPIAAGLPVPNLPLLSWSEWMGLFPSAAALTIVGMAEALLLARRYADRYGYTTNPNQDLFALGAANMASGTTGGFTIGSSASRSAAMEQGGSRTQYPAIIAAVLTILLMIFGTGLLEHIPSPAVGAIVAVAVIRLVGFADFRMLWHRHRYDFTVGIVCFVGVLLIGPIRGILLALFLALLGLARNAAATPVEILNTSTGSWDPQPDNLAQTSPVPPSQGRSAVVGRVIGPLFFANAARFTDSVKRLTESPDPDGETSSFLFDCSTLTDIDTTGLEALAAARDRLEEHGASLRLEGVRPNLQEMLTNEGFVLVPPSPEVQN</sequence>
<feature type="transmembrane region" description="Helical" evidence="6">
    <location>
        <begin position="63"/>
        <end position="80"/>
    </location>
</feature>
<name>A0AB39YMN9_9MICC</name>
<evidence type="ECO:0000313" key="8">
    <source>
        <dbReference type="EMBL" id="XDV71435.1"/>
    </source>
</evidence>
<accession>A0AB39YMN9</accession>
<evidence type="ECO:0000259" key="7">
    <source>
        <dbReference type="PROSITE" id="PS50801"/>
    </source>
</evidence>
<keyword evidence="2 6" id="KW-0812">Transmembrane</keyword>
<feature type="compositionally biased region" description="Polar residues" evidence="5">
    <location>
        <begin position="441"/>
        <end position="455"/>
    </location>
</feature>
<dbReference type="Gene3D" id="3.30.750.24">
    <property type="entry name" value="STAS domain"/>
    <property type="match status" value="1"/>
</dbReference>
<dbReference type="Pfam" id="PF01740">
    <property type="entry name" value="STAS"/>
    <property type="match status" value="1"/>
</dbReference>
<protein>
    <submittedName>
        <fullName evidence="8">SulP family inorganic anion transporter</fullName>
    </submittedName>
</protein>
<dbReference type="PANTHER" id="PTHR11814">
    <property type="entry name" value="SULFATE TRANSPORTER"/>
    <property type="match status" value="1"/>
</dbReference>